<keyword evidence="2" id="KW-0732">Signal</keyword>
<feature type="compositionally biased region" description="Polar residues" evidence="1">
    <location>
        <begin position="156"/>
        <end position="166"/>
    </location>
</feature>
<accession>A0ABW3XUR6</accession>
<gene>
    <name evidence="3" type="ORF">ACFQ5X_47195</name>
</gene>
<protein>
    <submittedName>
        <fullName evidence="3">Uncharacterized protein</fullName>
    </submittedName>
</protein>
<evidence type="ECO:0000256" key="1">
    <source>
        <dbReference type="SAM" id="MobiDB-lite"/>
    </source>
</evidence>
<feature type="signal peptide" evidence="2">
    <location>
        <begin position="1"/>
        <end position="30"/>
    </location>
</feature>
<feature type="compositionally biased region" description="Low complexity" evidence="1">
    <location>
        <begin position="33"/>
        <end position="57"/>
    </location>
</feature>
<proteinExistence type="predicted"/>
<sequence length="319" mass="32728">MRITTSSTARRARLTAMASGFFTTAARTMAAAPTASSAKTSPSAAASLTKSPATSTADWRYDTRAKTTAADVTTHRAAQDDGEAAGAPELGRHGCAQPASAGDVIGMPRTWAVDPRGRTLAVSAVTNGSHPEPATLTSTSTSASHVDTVTGKRVSGTFTTPRNRGTASRIDGSRRRCAGFGVRSSFHSSPTAGHRIPGHPRGYRETGSSAHTGPACQAGCPADDCGTVRRGSAGIPHPGIVHRRDGADTDITPDNGAMVRALPQPDVRAEPGDFGGSLSDDTNTVGSNSCTVDPTSDDSRNCTGDGTAFFQLVDETLST</sequence>
<evidence type="ECO:0000313" key="4">
    <source>
        <dbReference type="Proteomes" id="UP001597058"/>
    </source>
</evidence>
<feature type="compositionally biased region" description="Low complexity" evidence="1">
    <location>
        <begin position="134"/>
        <end position="144"/>
    </location>
</feature>
<reference evidence="4" key="1">
    <citation type="journal article" date="2019" name="Int. J. Syst. Evol. Microbiol.">
        <title>The Global Catalogue of Microorganisms (GCM) 10K type strain sequencing project: providing services to taxonomists for standard genome sequencing and annotation.</title>
        <authorList>
            <consortium name="The Broad Institute Genomics Platform"/>
            <consortium name="The Broad Institute Genome Sequencing Center for Infectious Disease"/>
            <person name="Wu L."/>
            <person name="Ma J."/>
        </authorList>
    </citation>
    <scope>NUCLEOTIDE SEQUENCE [LARGE SCALE GENOMIC DNA]</scope>
    <source>
        <strain evidence="4">CGMCC 4.7020</strain>
    </source>
</reference>
<dbReference type="Proteomes" id="UP001597058">
    <property type="component" value="Unassembled WGS sequence"/>
</dbReference>
<evidence type="ECO:0000256" key="2">
    <source>
        <dbReference type="SAM" id="SignalP"/>
    </source>
</evidence>
<comment type="caution">
    <text evidence="3">The sequence shown here is derived from an EMBL/GenBank/DDBJ whole genome shotgun (WGS) entry which is preliminary data.</text>
</comment>
<feature type="region of interest" description="Disordered" evidence="1">
    <location>
        <begin position="126"/>
        <end position="147"/>
    </location>
</feature>
<dbReference type="EMBL" id="JBHTMM010000179">
    <property type="protein sequence ID" value="MFD1313298.1"/>
    <property type="molecule type" value="Genomic_DNA"/>
</dbReference>
<dbReference type="InterPro" id="IPR043504">
    <property type="entry name" value="Peptidase_S1_PA_chymotrypsin"/>
</dbReference>
<dbReference type="RefSeq" id="WP_381331157.1">
    <property type="nucleotide sequence ID" value="NZ_JBHTMM010000179.1"/>
</dbReference>
<feature type="chain" id="PRO_5047541343" evidence="2">
    <location>
        <begin position="31"/>
        <end position="319"/>
    </location>
</feature>
<organism evidence="3 4">
    <name type="scientific">Streptomyces kaempferi</name>
    <dbReference type="NCBI Taxonomy" id="333725"/>
    <lineage>
        <taxon>Bacteria</taxon>
        <taxon>Bacillati</taxon>
        <taxon>Actinomycetota</taxon>
        <taxon>Actinomycetes</taxon>
        <taxon>Kitasatosporales</taxon>
        <taxon>Streptomycetaceae</taxon>
        <taxon>Streptomyces</taxon>
    </lineage>
</organism>
<dbReference type="Gene3D" id="2.40.10.10">
    <property type="entry name" value="Trypsin-like serine proteases"/>
    <property type="match status" value="1"/>
</dbReference>
<feature type="region of interest" description="Disordered" evidence="1">
    <location>
        <begin position="181"/>
        <end position="213"/>
    </location>
</feature>
<feature type="region of interest" description="Disordered" evidence="1">
    <location>
        <begin position="33"/>
        <end position="102"/>
    </location>
</feature>
<name>A0ABW3XUR6_9ACTN</name>
<feature type="region of interest" description="Disordered" evidence="1">
    <location>
        <begin position="153"/>
        <end position="172"/>
    </location>
</feature>
<feature type="compositionally biased region" description="Polar residues" evidence="1">
    <location>
        <begin position="279"/>
        <end position="294"/>
    </location>
</feature>
<keyword evidence="4" id="KW-1185">Reference proteome</keyword>
<evidence type="ECO:0000313" key="3">
    <source>
        <dbReference type="EMBL" id="MFD1313298.1"/>
    </source>
</evidence>
<feature type="region of interest" description="Disordered" evidence="1">
    <location>
        <begin position="266"/>
        <end position="298"/>
    </location>
</feature>